<sequence length="244" mass="27562">MWTKVRPIELIDRANKTSQPVWQCTVENCFTDGPLPLSDQVTPQMVGPNAFQQLENISYFALRSSRILRVPSTQSRFRVALGWSPISTIKMMAQFYTTLCQTAVLHSHILNEECAARRHDQSSHAPIIIVSYLHQLEHGNLHFREYGGLDRIGLSATRTGRTNTTSTTHTASDAKTNLHSDRGRQADRWYHPIVSRTERKAARLEVQYKPTSNHDNAPEDNAENVVEIPNHGEQHQSDSGSPLV</sequence>
<evidence type="ECO:0000256" key="1">
    <source>
        <dbReference type="SAM" id="MobiDB-lite"/>
    </source>
</evidence>
<keyword evidence="3" id="KW-1185">Reference proteome</keyword>
<reference key="2">
    <citation type="submission" date="2011-10" db="EMBL/GenBank/DDBJ databases">
        <title>The genome and transcriptome sequence of Clonorchis sinensis provide insights into the carcinogenic liver fluke.</title>
        <authorList>
            <person name="Wang X."/>
            <person name="Huang Y."/>
            <person name="Chen W."/>
            <person name="Liu H."/>
            <person name="Guo L."/>
            <person name="Chen Y."/>
            <person name="Luo F."/>
            <person name="Zhou W."/>
            <person name="Sun J."/>
            <person name="Mao Q."/>
            <person name="Liang P."/>
            <person name="Zhou C."/>
            <person name="Tian Y."/>
            <person name="Men J."/>
            <person name="Lv X."/>
            <person name="Huang L."/>
            <person name="Zhou J."/>
            <person name="Hu Y."/>
            <person name="Li R."/>
            <person name="Zhang F."/>
            <person name="Lei H."/>
            <person name="Li X."/>
            <person name="Hu X."/>
            <person name="Liang C."/>
            <person name="Xu J."/>
            <person name="Wu Z."/>
            <person name="Yu X."/>
        </authorList>
    </citation>
    <scope>NUCLEOTIDE SEQUENCE</scope>
    <source>
        <strain>Henan</strain>
    </source>
</reference>
<evidence type="ECO:0000313" key="2">
    <source>
        <dbReference type="EMBL" id="GAA49558.1"/>
    </source>
</evidence>
<reference evidence="2" key="1">
    <citation type="journal article" date="2011" name="Genome Biol.">
        <title>The draft genome of the carcinogenic human liver fluke Clonorchis sinensis.</title>
        <authorList>
            <person name="Wang X."/>
            <person name="Chen W."/>
            <person name="Huang Y."/>
            <person name="Sun J."/>
            <person name="Men J."/>
            <person name="Liu H."/>
            <person name="Luo F."/>
            <person name="Guo L."/>
            <person name="Lv X."/>
            <person name="Deng C."/>
            <person name="Zhou C."/>
            <person name="Fan Y."/>
            <person name="Li X."/>
            <person name="Huang L."/>
            <person name="Hu Y."/>
            <person name="Liang C."/>
            <person name="Hu X."/>
            <person name="Xu J."/>
            <person name="Yu X."/>
        </authorList>
    </citation>
    <scope>NUCLEOTIDE SEQUENCE [LARGE SCALE GENOMIC DNA]</scope>
    <source>
        <strain evidence="2">Henan</strain>
    </source>
</reference>
<protein>
    <submittedName>
        <fullName evidence="2">Uncharacterized protein</fullName>
    </submittedName>
</protein>
<dbReference type="AlphaFoldDB" id="G7Y9C3"/>
<organism evidence="2 3">
    <name type="scientific">Clonorchis sinensis</name>
    <name type="common">Chinese liver fluke</name>
    <dbReference type="NCBI Taxonomy" id="79923"/>
    <lineage>
        <taxon>Eukaryota</taxon>
        <taxon>Metazoa</taxon>
        <taxon>Spiralia</taxon>
        <taxon>Lophotrochozoa</taxon>
        <taxon>Platyhelminthes</taxon>
        <taxon>Trematoda</taxon>
        <taxon>Digenea</taxon>
        <taxon>Opisthorchiida</taxon>
        <taxon>Opisthorchiata</taxon>
        <taxon>Opisthorchiidae</taxon>
        <taxon>Clonorchis</taxon>
    </lineage>
</organism>
<gene>
    <name evidence="2" type="ORF">CLF_103226</name>
</gene>
<name>G7Y9C3_CLOSI</name>
<feature type="region of interest" description="Disordered" evidence="1">
    <location>
        <begin position="209"/>
        <end position="244"/>
    </location>
</feature>
<proteinExistence type="predicted"/>
<accession>G7Y9C3</accession>
<dbReference type="EMBL" id="DF142967">
    <property type="protein sequence ID" value="GAA49558.1"/>
    <property type="molecule type" value="Genomic_DNA"/>
</dbReference>
<evidence type="ECO:0000313" key="3">
    <source>
        <dbReference type="Proteomes" id="UP000008909"/>
    </source>
</evidence>
<dbReference type="Proteomes" id="UP000008909">
    <property type="component" value="Unassembled WGS sequence"/>
</dbReference>